<feature type="domain" description="FAD/NAD(P)-binding" evidence="6">
    <location>
        <begin position="10"/>
        <end position="334"/>
    </location>
</feature>
<name>A0A5Q3QDV2_9PSEU</name>
<dbReference type="Gene3D" id="3.50.50.100">
    <property type="match status" value="1"/>
</dbReference>
<dbReference type="Pfam" id="PF07992">
    <property type="entry name" value="Pyr_redox_2"/>
    <property type="match status" value="1"/>
</dbReference>
<evidence type="ECO:0000313" key="7">
    <source>
        <dbReference type="EMBL" id="QGK68967.1"/>
    </source>
</evidence>
<protein>
    <submittedName>
        <fullName evidence="7">NAD(P)/FAD-dependent oxidoreductase</fullName>
    </submittedName>
</protein>
<dbReference type="Proteomes" id="UP000371041">
    <property type="component" value="Chromosome"/>
</dbReference>
<keyword evidence="8" id="KW-1185">Reference proteome</keyword>
<dbReference type="InterPro" id="IPR051169">
    <property type="entry name" value="NADH-Q_oxidoreductase"/>
</dbReference>
<keyword evidence="3" id="KW-0285">Flavoprotein</keyword>
<dbReference type="PANTHER" id="PTHR42913:SF3">
    <property type="entry name" value="64 KDA MITOCHONDRIAL NADH DEHYDROGENASE (EUROFUNG)"/>
    <property type="match status" value="1"/>
</dbReference>
<comment type="similarity">
    <text evidence="2">Belongs to the NADH dehydrogenase family.</text>
</comment>
<dbReference type="PRINTS" id="PR00368">
    <property type="entry name" value="FADPNR"/>
</dbReference>
<evidence type="ECO:0000256" key="3">
    <source>
        <dbReference type="ARBA" id="ARBA00022630"/>
    </source>
</evidence>
<organism evidence="7 8">
    <name type="scientific">Allosaccharopolyspora coralli</name>
    <dbReference type="NCBI Taxonomy" id="2665642"/>
    <lineage>
        <taxon>Bacteria</taxon>
        <taxon>Bacillati</taxon>
        <taxon>Actinomycetota</taxon>
        <taxon>Actinomycetes</taxon>
        <taxon>Pseudonocardiales</taxon>
        <taxon>Pseudonocardiaceae</taxon>
        <taxon>Allosaccharopolyspora</taxon>
    </lineage>
</organism>
<keyword evidence="5" id="KW-0560">Oxidoreductase</keyword>
<dbReference type="EMBL" id="CP045929">
    <property type="protein sequence ID" value="QGK68967.1"/>
    <property type="molecule type" value="Genomic_DNA"/>
</dbReference>
<dbReference type="RefSeq" id="WP_154075570.1">
    <property type="nucleotide sequence ID" value="NZ_CP045929.1"/>
</dbReference>
<dbReference type="PANTHER" id="PTHR42913">
    <property type="entry name" value="APOPTOSIS-INDUCING FACTOR 1"/>
    <property type="match status" value="1"/>
</dbReference>
<evidence type="ECO:0000313" key="8">
    <source>
        <dbReference type="Proteomes" id="UP000371041"/>
    </source>
</evidence>
<comment type="cofactor">
    <cofactor evidence="1">
        <name>FAD</name>
        <dbReference type="ChEBI" id="CHEBI:57692"/>
    </cofactor>
</comment>
<dbReference type="KEGG" id="sace:GIY23_04915"/>
<dbReference type="SUPFAM" id="SSF51905">
    <property type="entry name" value="FAD/NAD(P)-binding domain"/>
    <property type="match status" value="1"/>
</dbReference>
<dbReference type="GO" id="GO:0003955">
    <property type="term" value="F:NAD(P)H dehydrogenase (quinone) activity"/>
    <property type="evidence" value="ECO:0007669"/>
    <property type="project" value="TreeGrafter"/>
</dbReference>
<evidence type="ECO:0000256" key="4">
    <source>
        <dbReference type="ARBA" id="ARBA00022827"/>
    </source>
</evidence>
<evidence type="ECO:0000259" key="6">
    <source>
        <dbReference type="Pfam" id="PF07992"/>
    </source>
</evidence>
<dbReference type="AlphaFoldDB" id="A0A5Q3QDV2"/>
<dbReference type="GO" id="GO:0019646">
    <property type="term" value="P:aerobic electron transport chain"/>
    <property type="evidence" value="ECO:0007669"/>
    <property type="project" value="TreeGrafter"/>
</dbReference>
<dbReference type="InterPro" id="IPR036188">
    <property type="entry name" value="FAD/NAD-bd_sf"/>
</dbReference>
<evidence type="ECO:0000256" key="1">
    <source>
        <dbReference type="ARBA" id="ARBA00001974"/>
    </source>
</evidence>
<keyword evidence="4" id="KW-0274">FAD</keyword>
<evidence type="ECO:0000256" key="2">
    <source>
        <dbReference type="ARBA" id="ARBA00005272"/>
    </source>
</evidence>
<proteinExistence type="inferred from homology"/>
<reference evidence="8" key="1">
    <citation type="submission" date="2019-11" db="EMBL/GenBank/DDBJ databases">
        <title>The complete genome sequence of Saccharopolyspora sp. E2A.</title>
        <authorList>
            <person name="Zhang G."/>
        </authorList>
    </citation>
    <scope>NUCLEOTIDE SEQUENCE [LARGE SCALE GENOMIC DNA]</scope>
    <source>
        <strain evidence="8">E2A</strain>
    </source>
</reference>
<dbReference type="InterPro" id="IPR023753">
    <property type="entry name" value="FAD/NAD-binding_dom"/>
</dbReference>
<gene>
    <name evidence="7" type="ORF">GIY23_04915</name>
</gene>
<dbReference type="PRINTS" id="PR00411">
    <property type="entry name" value="PNDRDTASEI"/>
</dbReference>
<evidence type="ECO:0000256" key="5">
    <source>
        <dbReference type="ARBA" id="ARBA00023002"/>
    </source>
</evidence>
<sequence>MRAPERRTPRVVVLGGGHVGLTAALRLRSKLRCGEAHVTLVDRQPHMTYQPFLAEVAAGLLRPGNVVVPLRAALPGCDVRTGHVTRVDTSARRVDLELPVGTPEHLHYDVLVVAVGSISRASPIPGLAEQGIGFRSLGEAVYLRHHVLSRLDAAASTTDADLREPLLTFVFVVGGGYAGVEAVAELESMAREASRNHPTLRTQDMRWVLVDVADRILPEVSAAMGDYARQRLHERGVDVKLGTRVLTVEDGKVEFSDGDTAEADTIVWTTGVIPHPLVETIGLTRDDSGRLATTTKLQVRGTHEVFAAGDCAAVPDPAADDPDATCGPSARHAVRQARTLADNVVALLRGRQLTDYEPTHVGSVAGLGLHHGIAEVHGITLKGVPAWALRRAHHVAKMPTALAKLRVVAEWFTRPLFRRQVTSLEGLQDPHREFLVATGRAG</sequence>
<accession>A0A5Q3QDV2</accession>